<name>A0A0F0KSJ5_9MICO</name>
<dbReference type="InterPro" id="IPR029056">
    <property type="entry name" value="Ribokinase-like"/>
</dbReference>
<evidence type="ECO:0000313" key="5">
    <source>
        <dbReference type="Proteomes" id="UP000033725"/>
    </source>
</evidence>
<keyword evidence="2" id="KW-0418">Kinase</keyword>
<dbReference type="EC" id="2.7.7.70" evidence="4"/>
<feature type="domain" description="Carbohydrate kinase PfkB" evidence="3">
    <location>
        <begin position="189"/>
        <end position="277"/>
    </location>
</feature>
<dbReference type="PANTHER" id="PTHR10584">
    <property type="entry name" value="SUGAR KINASE"/>
    <property type="match status" value="1"/>
</dbReference>
<dbReference type="PATRIC" id="fig|82380.10.peg.1387"/>
<dbReference type="OrthoDB" id="9808601at2"/>
<dbReference type="Pfam" id="PF00294">
    <property type="entry name" value="PfkB"/>
    <property type="match status" value="1"/>
</dbReference>
<dbReference type="EMBL" id="JYIV01000022">
    <property type="protein sequence ID" value="KJL23843.1"/>
    <property type="molecule type" value="Genomic_DNA"/>
</dbReference>
<dbReference type="InterPro" id="IPR002173">
    <property type="entry name" value="Carboh/pur_kinase_PfkB_CS"/>
</dbReference>
<dbReference type="Proteomes" id="UP000033725">
    <property type="component" value="Unassembled WGS sequence"/>
</dbReference>
<evidence type="ECO:0000256" key="2">
    <source>
        <dbReference type="ARBA" id="ARBA00022777"/>
    </source>
</evidence>
<protein>
    <submittedName>
        <fullName evidence="4">Bifunctional protein HldE</fullName>
        <ecNumber evidence="4">2.7.7.70</ecNumber>
    </submittedName>
</protein>
<dbReference type="SUPFAM" id="SSF53613">
    <property type="entry name" value="Ribokinase-like"/>
    <property type="match status" value="1"/>
</dbReference>
<organism evidence="4 5">
    <name type="scientific">Microbacterium oxydans</name>
    <dbReference type="NCBI Taxonomy" id="82380"/>
    <lineage>
        <taxon>Bacteria</taxon>
        <taxon>Bacillati</taxon>
        <taxon>Actinomycetota</taxon>
        <taxon>Actinomycetes</taxon>
        <taxon>Micrococcales</taxon>
        <taxon>Microbacteriaceae</taxon>
        <taxon>Microbacterium</taxon>
    </lineage>
</organism>
<dbReference type="PANTHER" id="PTHR10584:SF166">
    <property type="entry name" value="RIBOKINASE"/>
    <property type="match status" value="1"/>
</dbReference>
<dbReference type="GO" id="GO:0016779">
    <property type="term" value="F:nucleotidyltransferase activity"/>
    <property type="evidence" value="ECO:0007669"/>
    <property type="project" value="UniProtKB-KW"/>
</dbReference>
<dbReference type="AlphaFoldDB" id="A0A0F0KSJ5"/>
<evidence type="ECO:0000313" key="4">
    <source>
        <dbReference type="EMBL" id="KJL23843.1"/>
    </source>
</evidence>
<keyword evidence="1 4" id="KW-0808">Transferase</keyword>
<sequence>MPSSSESASVVIVGPASWNTIVVLDRLPEPVPHMQFAESTWETVGGTSAGKALSLTALGRTVRLHATAGTDREGARVREALRAAAVQVDWQDGVTERHLNLMTREGARVSLYLATPGESTGVHDLSMQEQMTGADVVVLDLAAEPLRLLPLARSTGTPIWVDVHDYDGSADYHRPFLDAAEAVFCNADRLDDPVAFLRSRIAAGARLAVCTLGADGAVAVDEDGTVHRVPAESVEVVDTNGAGDAFLAGVLDARLDGAGIPDALRAGARSAASVLRTRHLHPLLDAVLGSVPDPVLGSARDPEGE</sequence>
<gene>
    <name evidence="4" type="primary">hldE</name>
    <name evidence="4" type="ORF">RN51_01379</name>
</gene>
<dbReference type="Gene3D" id="3.40.1190.20">
    <property type="match status" value="1"/>
</dbReference>
<comment type="caution">
    <text evidence="4">The sequence shown here is derived from an EMBL/GenBank/DDBJ whole genome shotgun (WGS) entry which is preliminary data.</text>
</comment>
<evidence type="ECO:0000256" key="1">
    <source>
        <dbReference type="ARBA" id="ARBA00022679"/>
    </source>
</evidence>
<dbReference type="GO" id="GO:0016301">
    <property type="term" value="F:kinase activity"/>
    <property type="evidence" value="ECO:0007669"/>
    <property type="project" value="UniProtKB-KW"/>
</dbReference>
<dbReference type="RefSeq" id="WP_045263295.1">
    <property type="nucleotide sequence ID" value="NZ_JYIV01000022.1"/>
</dbReference>
<keyword evidence="4" id="KW-0548">Nucleotidyltransferase</keyword>
<proteinExistence type="predicted"/>
<accession>A0A0F0KSJ5</accession>
<dbReference type="PROSITE" id="PS00584">
    <property type="entry name" value="PFKB_KINASES_2"/>
    <property type="match status" value="1"/>
</dbReference>
<dbReference type="InterPro" id="IPR011611">
    <property type="entry name" value="PfkB_dom"/>
</dbReference>
<reference evidence="4 5" key="1">
    <citation type="submission" date="2015-02" db="EMBL/GenBank/DDBJ databases">
        <title>Draft genome sequences of ten Microbacterium spp. with emphasis on heavy metal contaminated environments.</title>
        <authorList>
            <person name="Corretto E."/>
        </authorList>
    </citation>
    <scope>NUCLEOTIDE SEQUENCE [LARGE SCALE GENOMIC DNA]</scope>
    <source>
        <strain evidence="4 5">BEL163</strain>
    </source>
</reference>
<evidence type="ECO:0000259" key="3">
    <source>
        <dbReference type="Pfam" id="PF00294"/>
    </source>
</evidence>